<keyword evidence="2" id="KW-1185">Reference proteome</keyword>
<evidence type="ECO:0000313" key="2">
    <source>
        <dbReference type="Proteomes" id="UP000793456"/>
    </source>
</evidence>
<reference evidence="1" key="1">
    <citation type="submission" date="2018-11" db="EMBL/GenBank/DDBJ databases">
        <title>The sequence and de novo assembly of Larimichthys crocea genome using PacBio and Hi-C technologies.</title>
        <authorList>
            <person name="Xu P."/>
            <person name="Chen B."/>
            <person name="Zhou Z."/>
            <person name="Ke Q."/>
            <person name="Wu Y."/>
            <person name="Bai H."/>
            <person name="Pu F."/>
        </authorList>
    </citation>
    <scope>NUCLEOTIDE SEQUENCE</scope>
    <source>
        <tissue evidence="1">Muscle</tissue>
    </source>
</reference>
<evidence type="ECO:0000313" key="1">
    <source>
        <dbReference type="EMBL" id="TMS22488.1"/>
    </source>
</evidence>
<dbReference type="EMBL" id="CM011675">
    <property type="protein sequence ID" value="TMS22488.1"/>
    <property type="molecule type" value="Genomic_DNA"/>
</dbReference>
<accession>A0ACD3RTE8</accession>
<dbReference type="Proteomes" id="UP000793456">
    <property type="component" value="Chromosome II"/>
</dbReference>
<protein>
    <submittedName>
        <fullName evidence="1">Uncharacterized protein</fullName>
    </submittedName>
</protein>
<organism evidence="1 2">
    <name type="scientific">Larimichthys crocea</name>
    <name type="common">Large yellow croaker</name>
    <name type="synonym">Pseudosciaena crocea</name>
    <dbReference type="NCBI Taxonomy" id="215358"/>
    <lineage>
        <taxon>Eukaryota</taxon>
        <taxon>Metazoa</taxon>
        <taxon>Chordata</taxon>
        <taxon>Craniata</taxon>
        <taxon>Vertebrata</taxon>
        <taxon>Euteleostomi</taxon>
        <taxon>Actinopterygii</taxon>
        <taxon>Neopterygii</taxon>
        <taxon>Teleostei</taxon>
        <taxon>Neoteleostei</taxon>
        <taxon>Acanthomorphata</taxon>
        <taxon>Eupercaria</taxon>
        <taxon>Sciaenidae</taxon>
        <taxon>Larimichthys</taxon>
    </lineage>
</organism>
<gene>
    <name evidence="1" type="ORF">E3U43_012753</name>
</gene>
<proteinExistence type="predicted"/>
<sequence>MRLSIVSRHHISGPTQQWPVEDTDYAIYLAKRNIRKKGILELHEQEQYNRLHKWMNHKWDFIVMQAKEQYRQKRPTSTRESMVKYCATYSSHDPFLSKCLPSNPWLTDDVTYWTLNMPNVEIPTTMRVERWTFSFGELLSDPRGRNDFRLFLKKEFSGENLAFWESCEDLKWGTAATMSEKAEQIYK</sequence>
<name>A0ACD3RTE8_LARCR</name>
<comment type="caution">
    <text evidence="1">The sequence shown here is derived from an EMBL/GenBank/DDBJ whole genome shotgun (WGS) entry which is preliminary data.</text>
</comment>